<dbReference type="Gene3D" id="3.40.50.2000">
    <property type="entry name" value="Glycogen Phosphorylase B"/>
    <property type="match status" value="2"/>
</dbReference>
<dbReference type="AlphaFoldDB" id="A0A124FFV3"/>
<dbReference type="EMBL" id="LGFG01000122">
    <property type="protein sequence ID" value="KUK22616.1"/>
    <property type="molecule type" value="Genomic_DNA"/>
</dbReference>
<comment type="caution">
    <text evidence="3">The sequence shown here is derived from an EMBL/GenBank/DDBJ whole genome shotgun (WGS) entry which is preliminary data.</text>
</comment>
<dbReference type="PANTHER" id="PTHR46401">
    <property type="entry name" value="GLYCOSYLTRANSFERASE WBBK-RELATED"/>
    <property type="match status" value="1"/>
</dbReference>
<gene>
    <name evidence="3" type="ORF">XD57_1285</name>
</gene>
<evidence type="ECO:0000313" key="4">
    <source>
        <dbReference type="Proteomes" id="UP000058636"/>
    </source>
</evidence>
<dbReference type="PANTHER" id="PTHR46401:SF2">
    <property type="entry name" value="GLYCOSYLTRANSFERASE WBBK-RELATED"/>
    <property type="match status" value="1"/>
</dbReference>
<dbReference type="GO" id="GO:0016757">
    <property type="term" value="F:glycosyltransferase activity"/>
    <property type="evidence" value="ECO:0007669"/>
    <property type="project" value="TreeGrafter"/>
</dbReference>
<evidence type="ECO:0000256" key="1">
    <source>
        <dbReference type="ARBA" id="ARBA00022679"/>
    </source>
</evidence>
<organism evidence="3 4">
    <name type="scientific">Thermotoga petrophila</name>
    <dbReference type="NCBI Taxonomy" id="93929"/>
    <lineage>
        <taxon>Bacteria</taxon>
        <taxon>Thermotogati</taxon>
        <taxon>Thermotogota</taxon>
        <taxon>Thermotogae</taxon>
        <taxon>Thermotogales</taxon>
        <taxon>Thermotogaceae</taxon>
        <taxon>Thermotoga</taxon>
    </lineage>
</organism>
<accession>A0A124FFV3</accession>
<dbReference type="InterPro" id="IPR028098">
    <property type="entry name" value="Glyco_trans_4-like_N"/>
</dbReference>
<feature type="domain" description="Glycosyltransferase subfamily 4-like N-terminal" evidence="2">
    <location>
        <begin position="19"/>
        <end position="181"/>
    </location>
</feature>
<dbReference type="Pfam" id="PF13692">
    <property type="entry name" value="Glyco_trans_1_4"/>
    <property type="match status" value="1"/>
</dbReference>
<evidence type="ECO:0000313" key="3">
    <source>
        <dbReference type="EMBL" id="KUK22616.1"/>
    </source>
</evidence>
<proteinExistence type="predicted"/>
<dbReference type="CDD" id="cd03794">
    <property type="entry name" value="GT4_WbuB-like"/>
    <property type="match status" value="1"/>
</dbReference>
<name>A0A124FFV3_9THEM</name>
<reference evidence="3 4" key="1">
    <citation type="journal article" date="2015" name="MBio">
        <title>Genome-Resolved Metagenomic Analysis Reveals Roles for Candidate Phyla and Other Microbial Community Members in Biogeochemical Transformations in Oil Reservoirs.</title>
        <authorList>
            <person name="Hu P."/>
            <person name="Tom L."/>
            <person name="Singh A."/>
            <person name="Thomas B.C."/>
            <person name="Baker B.J."/>
            <person name="Piceno Y.M."/>
            <person name="Andersen G.L."/>
            <person name="Banfield J.F."/>
        </authorList>
    </citation>
    <scope>NUCLEOTIDE SEQUENCE [LARGE SCALE GENOMIC DNA]</scope>
    <source>
        <strain evidence="3">46_26</strain>
    </source>
</reference>
<dbReference type="PATRIC" id="fig|93930.3.peg.327"/>
<dbReference type="Pfam" id="PF13439">
    <property type="entry name" value="Glyco_transf_4"/>
    <property type="match status" value="1"/>
</dbReference>
<protein>
    <submittedName>
        <fullName evidence="3">Glycosyltransferase</fullName>
    </submittedName>
</protein>
<dbReference type="Proteomes" id="UP000058636">
    <property type="component" value="Unassembled WGS sequence"/>
</dbReference>
<dbReference type="GO" id="GO:0009103">
    <property type="term" value="P:lipopolysaccharide biosynthetic process"/>
    <property type="evidence" value="ECO:0007669"/>
    <property type="project" value="TreeGrafter"/>
</dbReference>
<sequence>MTNVVILRSNTVDPDPRVEKIAWWLSQSGYKVTILGWDREKISRRKEVRQGYLIIRYQKRATYGGGLKNLLKFLMFNLWIGWELLFLNFDVVHACDFDTVIPAWLVARLKRKKVVFDIFDLHSEAHFGSSKGLVRRILQSMESFFINHSDAVIIVDDSRREQIRGTRPRRLEVIYNVPDTSLVEEVNSFEKVESKEDSMKRRLKIGYVGALQRGRMLIELLDLVGKSKDFELFIAGFGLLEGDVKKVSQEHHNIHFFGKVSYEEALRIYSKCDVIFAVYDPDVPNHRYSSPNKVFEAMALGKPIIVAEGTGVDQLVRSANLGFVVRYGDVRHLAEVFNKIKQMSLDELKSMRERAVELFRTKYSPQLMRHRLLSVYSNLLAQRRDE</sequence>
<dbReference type="SUPFAM" id="SSF53756">
    <property type="entry name" value="UDP-Glycosyltransferase/glycogen phosphorylase"/>
    <property type="match status" value="1"/>
</dbReference>
<keyword evidence="1 3" id="KW-0808">Transferase</keyword>
<evidence type="ECO:0000259" key="2">
    <source>
        <dbReference type="Pfam" id="PF13439"/>
    </source>
</evidence>